<feature type="transmembrane region" description="Helical" evidence="1">
    <location>
        <begin position="49"/>
        <end position="66"/>
    </location>
</feature>
<keyword evidence="1" id="KW-0472">Membrane</keyword>
<sequence length="69" mass="7183">MGTQLPQPRTSSAIAVLGRRFVAALVLLAVGLLVLKFAVGIVIGLVTTVLTIVAVVALVIAGLWAYRKL</sequence>
<reference evidence="2" key="1">
    <citation type="submission" date="2020-02" db="EMBL/GenBank/DDBJ databases">
        <authorList>
            <person name="Meier V. D."/>
        </authorList>
    </citation>
    <scope>NUCLEOTIDE SEQUENCE</scope>
    <source>
        <strain evidence="2">AVDCRST_MAG30</strain>
    </source>
</reference>
<dbReference type="AlphaFoldDB" id="A0A6J4TRN5"/>
<feature type="transmembrane region" description="Helical" evidence="1">
    <location>
        <begin position="21"/>
        <end position="43"/>
    </location>
</feature>
<organism evidence="2">
    <name type="scientific">uncultured Solirubrobacteraceae bacterium</name>
    <dbReference type="NCBI Taxonomy" id="1162706"/>
    <lineage>
        <taxon>Bacteria</taxon>
        <taxon>Bacillati</taxon>
        <taxon>Actinomycetota</taxon>
        <taxon>Thermoleophilia</taxon>
        <taxon>Solirubrobacterales</taxon>
        <taxon>Solirubrobacteraceae</taxon>
        <taxon>environmental samples</taxon>
    </lineage>
</organism>
<proteinExistence type="predicted"/>
<protein>
    <submittedName>
        <fullName evidence="2">Uncharacterized protein</fullName>
    </submittedName>
</protein>
<keyword evidence="1" id="KW-1133">Transmembrane helix</keyword>
<name>A0A6J4TRN5_9ACTN</name>
<accession>A0A6J4TRN5</accession>
<dbReference type="EMBL" id="CADCVS010000484">
    <property type="protein sequence ID" value="CAA9529755.1"/>
    <property type="molecule type" value="Genomic_DNA"/>
</dbReference>
<gene>
    <name evidence="2" type="ORF">AVDCRST_MAG30-3666</name>
</gene>
<keyword evidence="1" id="KW-0812">Transmembrane</keyword>
<evidence type="ECO:0000313" key="2">
    <source>
        <dbReference type="EMBL" id="CAA9529755.1"/>
    </source>
</evidence>
<evidence type="ECO:0000256" key="1">
    <source>
        <dbReference type="SAM" id="Phobius"/>
    </source>
</evidence>